<dbReference type="EnsemblPlants" id="AVESA.00010b.r2.4DG0786490.1">
    <property type="protein sequence ID" value="AVESA.00010b.r2.4DG0786490.1.CDS"/>
    <property type="gene ID" value="AVESA.00010b.r2.4DG0786490"/>
</dbReference>
<protein>
    <submittedName>
        <fullName evidence="1">Uncharacterized protein</fullName>
    </submittedName>
</protein>
<reference evidence="1" key="2">
    <citation type="submission" date="2025-09" db="UniProtKB">
        <authorList>
            <consortium name="EnsemblPlants"/>
        </authorList>
    </citation>
    <scope>IDENTIFICATION</scope>
</reference>
<accession>A0ACD5XBD6</accession>
<dbReference type="Proteomes" id="UP001732700">
    <property type="component" value="Chromosome 4D"/>
</dbReference>
<evidence type="ECO:0000313" key="2">
    <source>
        <dbReference type="Proteomes" id="UP001732700"/>
    </source>
</evidence>
<evidence type="ECO:0000313" key="1">
    <source>
        <dbReference type="EnsemblPlants" id="AVESA.00010b.r2.4DG0786490.1.CDS"/>
    </source>
</evidence>
<reference evidence="1" key="1">
    <citation type="submission" date="2021-05" db="EMBL/GenBank/DDBJ databases">
        <authorList>
            <person name="Scholz U."/>
            <person name="Mascher M."/>
            <person name="Fiebig A."/>
        </authorList>
    </citation>
    <scope>NUCLEOTIDE SEQUENCE [LARGE SCALE GENOMIC DNA]</scope>
</reference>
<name>A0ACD5XBD6_AVESA</name>
<proteinExistence type="predicted"/>
<organism evidence="1 2">
    <name type="scientific">Avena sativa</name>
    <name type="common">Oat</name>
    <dbReference type="NCBI Taxonomy" id="4498"/>
    <lineage>
        <taxon>Eukaryota</taxon>
        <taxon>Viridiplantae</taxon>
        <taxon>Streptophyta</taxon>
        <taxon>Embryophyta</taxon>
        <taxon>Tracheophyta</taxon>
        <taxon>Spermatophyta</taxon>
        <taxon>Magnoliopsida</taxon>
        <taxon>Liliopsida</taxon>
        <taxon>Poales</taxon>
        <taxon>Poaceae</taxon>
        <taxon>BOP clade</taxon>
        <taxon>Pooideae</taxon>
        <taxon>Poodae</taxon>
        <taxon>Poeae</taxon>
        <taxon>Poeae Chloroplast Group 1 (Aveneae type)</taxon>
        <taxon>Aveninae</taxon>
        <taxon>Avena</taxon>
    </lineage>
</organism>
<keyword evidence="2" id="KW-1185">Reference proteome</keyword>
<sequence length="1236" mass="139597">MKIVREKIDKIEKESQTLNLVRHEARVEGSRNRETFAASSSEGMKTEMVGRDIEKEKIISLLLKSDADEDISVIPIIGLGGLGKSTLAESVLADQRVNVFDVQVWVHVSEQFDLHNIGCAIMKSINSSINLDNCTLQFLHDNLKKELTTTRYLIVLDDLWEEDGNRLEELKRMLQYGCKGSRIVVTTRNKSLVQTLSTGFLAKERKICPVTDSDQINLGVLSPNDCWEVMKQRVFGPGDDQSGLQEIGMEIAMKCGGIPLVANALGQVMFELRTLKAWEDIRDTKFDLGLRELHQNKTLECLMLSYYYMKLEYKMGFTYLAVFPKGFVVDSRHLIQQWMALGYIHVENDGERCIKYLLGMSFLQISRSSSVSPGPVHAKATQELTMHDLVHDLASVITANEFLILNANFTKSRTWKRARYCRHAQLTNYQNQSKVFRGLPTKVRSLHFRDSGKKLQLPPKAFARCKCIRILDLSGHSVGVKSTQSNLDLSGCSVEAQSTPSNIVLPSSIHQLKLLKYLDATGLPITSIPSSFHTLQSMQTLILSKCSLETLPDNICTLKNLCYLDLLGNSSLNKLPKSLGELSKLSFLNLSGCSMLQELPESICELTSLRYLDISECCPIKKLPDKFGGLPKLIFLNLSGCSELTKLPDNISFDSLEHLNLSNCHELQNLPKYFGNLQKLGFLNLSDCYKVSILPESFCQLIHLKDLDLSDCHDLSELPDCFGNLFELNCLNLTSCCKLKLLPESFCKLVKLRHLNLSYCMRLIKLPSLLDLKLQTFDISCSGLLDLPDCIHGMTSLTQFKVTSTQPKVIHKAQDIINHLNLPGRTVHTVHELKDKGCSSIVELGQLTCQQLHVKQLQNVRHPEDAERAKLRDKSNLQLLALGWEVNVEECKSVLERLVPPRTLDCFYLYGYMGKDFPSWMSQISSYLPCLTYLVVSGLATCETLPPFGQLPNLRSLRMKNIPSIRIIGKEFYGGGGTCIKLRSIQLESMENLVEWWTTNSSEENEEFLIPNLHRLDIMNCPKLKFLPYPPRSMILHLENSDEVFPESGFGRLSSSSLPFQMVIKNCNLSSDKWQALQHLPTLETFQVESCSGLTALPEVVRCFTSLTTLFLTSLKQLEALPEWLGHLASLEHISIKDCPIVKKLPDSMKNLITLRVVCFEDCNGLGILPEWLGQLSCIQEFNIIRCPNMTCLPQSVRNLIVLKKLNIWGCPRLVERCQQEDVNLISHIEEVTLHR</sequence>